<reference evidence="1" key="1">
    <citation type="journal article" date="2024" name="BMC Genomics">
        <title>Functional annotation of a divergent genome using sequence and structure-based similarity.</title>
        <authorList>
            <person name="Svedberg D."/>
            <person name="Winiger R.R."/>
            <person name="Berg A."/>
            <person name="Sharma H."/>
            <person name="Tellgren-Roth C."/>
            <person name="Debrunner-Vossbrinck B.A."/>
            <person name="Vossbrinck C.R."/>
            <person name="Barandun J."/>
        </authorList>
    </citation>
    <scope>NUCLEOTIDE SEQUENCE</scope>
    <source>
        <strain evidence="1">Illinois isolate</strain>
    </source>
</reference>
<protein>
    <submittedName>
        <fullName evidence="1">Cell division control protein 6 like protein</fullName>
    </submittedName>
</protein>
<dbReference type="EMBL" id="CP142728">
    <property type="protein sequence ID" value="WUR02841.1"/>
    <property type="molecule type" value="Genomic_DNA"/>
</dbReference>
<dbReference type="GeneID" id="90540658"/>
<name>A0AAX4JA53_9MICR</name>
<keyword evidence="2" id="KW-1185">Reference proteome</keyword>
<accession>A0AAX4JA53</accession>
<dbReference type="GO" id="GO:0051301">
    <property type="term" value="P:cell division"/>
    <property type="evidence" value="ECO:0007669"/>
    <property type="project" value="UniProtKB-KW"/>
</dbReference>
<dbReference type="RefSeq" id="XP_065328986.1">
    <property type="nucleotide sequence ID" value="XM_065472914.1"/>
</dbReference>
<dbReference type="InterPro" id="IPR027417">
    <property type="entry name" value="P-loop_NTPase"/>
</dbReference>
<keyword evidence="1" id="KW-0131">Cell cycle</keyword>
<sequence length="252" mass="29450">MSLHKKVQEVFSLNSQSFYLRNEILENIKSFLEDKKDFILHLTGNPGSGKTSITKFVCKNKKYIYLNAYTDEIKKKILANKKCKLFIIDEFDKIPDSKFVINFIKSNKMKLITLSNNLNKSSGLNISLPTYTSRDILEILNLKCQEINSEILSDDDKKIISKMFGRTGDMRLVFNFVRDNFDKKINKVSLPKKAVDQESTSDQNLHHRLIKEVQGDTQERRKAYSLYIEKCDKLGITSFYRNDFYSVYDLYN</sequence>
<dbReference type="SUPFAM" id="SSF52540">
    <property type="entry name" value="P-loop containing nucleoside triphosphate hydrolases"/>
    <property type="match status" value="1"/>
</dbReference>
<dbReference type="KEGG" id="vnx:VNE69_03062"/>
<organism evidence="1 2">
    <name type="scientific">Vairimorpha necatrix</name>
    <dbReference type="NCBI Taxonomy" id="6039"/>
    <lineage>
        <taxon>Eukaryota</taxon>
        <taxon>Fungi</taxon>
        <taxon>Fungi incertae sedis</taxon>
        <taxon>Microsporidia</taxon>
        <taxon>Nosematidae</taxon>
        <taxon>Vairimorpha</taxon>
    </lineage>
</organism>
<dbReference type="Gene3D" id="3.40.50.300">
    <property type="entry name" value="P-loop containing nucleotide triphosphate hydrolases"/>
    <property type="match status" value="1"/>
</dbReference>
<evidence type="ECO:0000313" key="1">
    <source>
        <dbReference type="EMBL" id="WUR02841.1"/>
    </source>
</evidence>
<gene>
    <name evidence="1" type="ORF">VNE69_03062</name>
</gene>
<dbReference type="Proteomes" id="UP001334084">
    <property type="component" value="Chromosome 3"/>
</dbReference>
<proteinExistence type="predicted"/>
<keyword evidence="1" id="KW-0132">Cell division</keyword>
<dbReference type="AlphaFoldDB" id="A0AAX4JA53"/>
<evidence type="ECO:0000313" key="2">
    <source>
        <dbReference type="Proteomes" id="UP001334084"/>
    </source>
</evidence>